<dbReference type="AlphaFoldDB" id="A0AA38TE28"/>
<evidence type="ECO:0000313" key="1">
    <source>
        <dbReference type="EMBL" id="KAJ9558339.1"/>
    </source>
</evidence>
<reference evidence="1" key="1">
    <citation type="submission" date="2023-03" db="EMBL/GenBank/DDBJ databases">
        <title>Chromosome-scale reference genome and RAD-based genetic map of yellow starthistle (Centaurea solstitialis) reveal putative structural variation and QTLs associated with invader traits.</title>
        <authorList>
            <person name="Reatini B."/>
            <person name="Cang F.A."/>
            <person name="Jiang Q."/>
            <person name="Mckibben M.T.W."/>
            <person name="Barker M.S."/>
            <person name="Rieseberg L.H."/>
            <person name="Dlugosch K.M."/>
        </authorList>
    </citation>
    <scope>NUCLEOTIDE SEQUENCE</scope>
    <source>
        <strain evidence="1">CAN-66</strain>
        <tissue evidence="1">Leaf</tissue>
    </source>
</reference>
<sequence>MKDQRFHSRTSRETSNTRVGIYTCATNLMLLNCNTKSLVSLKLNAVPHIKRLQEDKVKHNSALLLLNHICEEVGTLHSSDDIYEHYCDAFNLAVENDTPEAVEAIVECFPEAIWSKINDYYLSQLAITNRCEKVYNFLVHQVDDKHLQRTSTDNDGNNLLHLAAQIAPIHKLNIVSGAALQMQRELQWLLGFIRHTHTITQSNKPKARKKEHERFYVVHTTGVIVLVHGGN</sequence>
<dbReference type="EMBL" id="JARYMX010000003">
    <property type="protein sequence ID" value="KAJ9558339.1"/>
    <property type="molecule type" value="Genomic_DNA"/>
</dbReference>
<dbReference type="PANTHER" id="PTHR24177">
    <property type="entry name" value="CASKIN"/>
    <property type="match status" value="1"/>
</dbReference>
<proteinExistence type="predicted"/>
<comment type="caution">
    <text evidence="1">The sequence shown here is derived from an EMBL/GenBank/DDBJ whole genome shotgun (WGS) entry which is preliminary data.</text>
</comment>
<keyword evidence="2" id="KW-1185">Reference proteome</keyword>
<dbReference type="GO" id="GO:0016020">
    <property type="term" value="C:membrane"/>
    <property type="evidence" value="ECO:0007669"/>
    <property type="project" value="TreeGrafter"/>
</dbReference>
<gene>
    <name evidence="1" type="ORF">OSB04_012953</name>
</gene>
<organism evidence="1 2">
    <name type="scientific">Centaurea solstitialis</name>
    <name type="common">yellow star-thistle</name>
    <dbReference type="NCBI Taxonomy" id="347529"/>
    <lineage>
        <taxon>Eukaryota</taxon>
        <taxon>Viridiplantae</taxon>
        <taxon>Streptophyta</taxon>
        <taxon>Embryophyta</taxon>
        <taxon>Tracheophyta</taxon>
        <taxon>Spermatophyta</taxon>
        <taxon>Magnoliopsida</taxon>
        <taxon>eudicotyledons</taxon>
        <taxon>Gunneridae</taxon>
        <taxon>Pentapetalae</taxon>
        <taxon>asterids</taxon>
        <taxon>campanulids</taxon>
        <taxon>Asterales</taxon>
        <taxon>Asteraceae</taxon>
        <taxon>Carduoideae</taxon>
        <taxon>Cardueae</taxon>
        <taxon>Centaureinae</taxon>
        <taxon>Centaurea</taxon>
    </lineage>
</organism>
<dbReference type="PANTHER" id="PTHR24177:SF467">
    <property type="entry name" value="PGG DOMAIN, RETROTRANSPOSON COPIA-LIKE PROTEIN"/>
    <property type="match status" value="1"/>
</dbReference>
<protein>
    <submittedName>
        <fullName evidence="1">Uncharacterized protein</fullName>
    </submittedName>
</protein>
<dbReference type="Proteomes" id="UP001172457">
    <property type="component" value="Chromosome 3"/>
</dbReference>
<evidence type="ECO:0000313" key="2">
    <source>
        <dbReference type="Proteomes" id="UP001172457"/>
    </source>
</evidence>
<name>A0AA38TE28_9ASTR</name>
<accession>A0AA38TE28</accession>